<reference evidence="2" key="1">
    <citation type="journal article" date="2019" name="Int. J. Syst. Evol. Microbiol.">
        <title>The Global Catalogue of Microorganisms (GCM) 10K type strain sequencing project: providing services to taxonomists for standard genome sequencing and annotation.</title>
        <authorList>
            <consortium name="The Broad Institute Genomics Platform"/>
            <consortium name="The Broad Institute Genome Sequencing Center for Infectious Disease"/>
            <person name="Wu L."/>
            <person name="Ma J."/>
        </authorList>
    </citation>
    <scope>NUCLEOTIDE SEQUENCE [LARGE SCALE GENOMIC DNA]</scope>
    <source>
        <strain evidence="2">CGMCC 1.18439</strain>
    </source>
</reference>
<dbReference type="EMBL" id="BNAL01000019">
    <property type="protein sequence ID" value="GHG04544.1"/>
    <property type="molecule type" value="Genomic_DNA"/>
</dbReference>
<sequence>MGYLRRYPAAPEWWESAARFLYRFSLFADEAEVRGYIERWAALGLRPPAGPEV</sequence>
<dbReference type="Proteomes" id="UP000632154">
    <property type="component" value="Unassembled WGS sequence"/>
</dbReference>
<proteinExistence type="predicted"/>
<accession>A0ABQ3K5E6</accession>
<gene>
    <name evidence="1" type="ORF">GCM10017783_16470</name>
</gene>
<dbReference type="RefSeq" id="WP_189643206.1">
    <property type="nucleotide sequence ID" value="NZ_BNAL01000019.1"/>
</dbReference>
<evidence type="ECO:0000313" key="2">
    <source>
        <dbReference type="Proteomes" id="UP000632154"/>
    </source>
</evidence>
<evidence type="ECO:0000313" key="1">
    <source>
        <dbReference type="EMBL" id="GHG04544.1"/>
    </source>
</evidence>
<organism evidence="1 2">
    <name type="scientific">Deinococcus piscis</name>
    <dbReference type="NCBI Taxonomy" id="394230"/>
    <lineage>
        <taxon>Bacteria</taxon>
        <taxon>Thermotogati</taxon>
        <taxon>Deinococcota</taxon>
        <taxon>Deinococci</taxon>
        <taxon>Deinococcales</taxon>
        <taxon>Deinococcaceae</taxon>
        <taxon>Deinococcus</taxon>
    </lineage>
</organism>
<comment type="caution">
    <text evidence="1">The sequence shown here is derived from an EMBL/GenBank/DDBJ whole genome shotgun (WGS) entry which is preliminary data.</text>
</comment>
<keyword evidence="2" id="KW-1185">Reference proteome</keyword>
<name>A0ABQ3K5E6_9DEIO</name>
<protein>
    <submittedName>
        <fullName evidence="1">Uncharacterized protein</fullName>
    </submittedName>
</protein>